<evidence type="ECO:0000256" key="1">
    <source>
        <dbReference type="ARBA" id="ARBA00004328"/>
    </source>
</evidence>
<reference evidence="5 7" key="2">
    <citation type="submission" date="2017-03" db="EMBL/GenBank/DDBJ databases">
        <title>Complete sequence of Clostridium formicaceticum DSM 92.</title>
        <authorList>
            <person name="Poehlein A."/>
            <person name="Karl M."/>
            <person name="Bengelsdorf F.R."/>
            <person name="Duerre P."/>
            <person name="Daniel R."/>
        </authorList>
    </citation>
    <scope>NUCLEOTIDE SEQUENCE [LARGE SCALE GENOMIC DNA]</scope>
    <source>
        <strain evidence="5 7">DSM 92</strain>
    </source>
</reference>
<dbReference type="NCBIfam" id="TIGR01554">
    <property type="entry name" value="major_cap_HK97"/>
    <property type="match status" value="1"/>
</dbReference>
<name>A0AAC9RHJ0_9CLOT</name>
<dbReference type="SUPFAM" id="SSF56563">
    <property type="entry name" value="Major capsid protein gp5"/>
    <property type="match status" value="1"/>
</dbReference>
<proteinExistence type="predicted"/>
<feature type="coiled-coil region" evidence="2">
    <location>
        <begin position="2"/>
        <end position="58"/>
    </location>
</feature>
<gene>
    <name evidence="4" type="ORF">BJL90_12865</name>
    <name evidence="5" type="ORF">CLFO_14950</name>
</gene>
<dbReference type="Pfam" id="PF05065">
    <property type="entry name" value="Phage_capsid"/>
    <property type="match status" value="1"/>
</dbReference>
<keyword evidence="6" id="KW-1185">Reference proteome</keyword>
<dbReference type="Gene3D" id="3.30.2400.10">
    <property type="entry name" value="Major capsid protein gp5"/>
    <property type="match status" value="1"/>
</dbReference>
<evidence type="ECO:0000313" key="6">
    <source>
        <dbReference type="Proteomes" id="UP000177894"/>
    </source>
</evidence>
<protein>
    <submittedName>
        <fullName evidence="4">Capsid protein</fullName>
    </submittedName>
    <submittedName>
        <fullName evidence="5">Phage capsid family protein</fullName>
    </submittedName>
</protein>
<dbReference type="EMBL" id="CP017603">
    <property type="protein sequence ID" value="AOY76678.1"/>
    <property type="molecule type" value="Genomic_DNA"/>
</dbReference>
<dbReference type="Gene3D" id="3.30.2320.10">
    <property type="entry name" value="hypothetical protein PF0899 domain"/>
    <property type="match status" value="1"/>
</dbReference>
<evidence type="ECO:0000256" key="2">
    <source>
        <dbReference type="SAM" id="Coils"/>
    </source>
</evidence>
<evidence type="ECO:0000313" key="5">
    <source>
        <dbReference type="EMBL" id="ARE87109.1"/>
    </source>
</evidence>
<evidence type="ECO:0000259" key="3">
    <source>
        <dbReference type="Pfam" id="PF05065"/>
    </source>
</evidence>
<dbReference type="Proteomes" id="UP000192478">
    <property type="component" value="Chromosome"/>
</dbReference>
<dbReference type="EMBL" id="CP020559">
    <property type="protein sequence ID" value="ARE87109.1"/>
    <property type="molecule type" value="Genomic_DNA"/>
</dbReference>
<dbReference type="AlphaFoldDB" id="A0AAC9RHJ0"/>
<dbReference type="RefSeq" id="WP_070968664.1">
    <property type="nucleotide sequence ID" value="NZ_CP017603.1"/>
</dbReference>
<keyword evidence="2" id="KW-0175">Coiled coil</keyword>
<dbReference type="InterPro" id="IPR024455">
    <property type="entry name" value="Phage_capsid"/>
</dbReference>
<evidence type="ECO:0000313" key="4">
    <source>
        <dbReference type="EMBL" id="AOY76678.1"/>
    </source>
</evidence>
<reference evidence="4 6" key="1">
    <citation type="submission" date="2016-10" db="EMBL/GenBank/DDBJ databases">
        <title>Complete Genome Sequence of Acetogen Clostridium formicoaceticum ATCC 27076.</title>
        <authorList>
            <person name="Bao T."/>
            <person name="Cheng C."/>
            <person name="Zhao J."/>
            <person name="Yang S.-T."/>
            <person name="Wang J."/>
            <person name="Wang M."/>
        </authorList>
    </citation>
    <scope>NUCLEOTIDE SEQUENCE [LARGE SCALE GENOMIC DNA]</scope>
    <source>
        <strain evidence="4 6">ATCC 27076</strain>
    </source>
</reference>
<sequence>MNKELRELLNKINAKKVEAKNLLAENKIEEAKAAKEELEQLQAKFNIMKDLYDEEEGEIQNQIEDGTAKAATDKKVDATKAFVNVFIAAAQKKSINPEDMEVLNMMTQADPVEGISDGGITVPKDIRTQIKELRRSQDALETLVNVEPVTTLSGSRVMEVNADQVPFDNVEEAAEFPEVATPQFRNIEYKVKKKGGILKVTRELLQDTAENILGYLRRWISKKAKTTRNFLILSQLEESFGGDKTISVASIDDLKDIFNVKLDPAIALSSKVLTNQDGFNWLDKLKDEDGKYILQPNPTNATEKRLFGRYPVVVVANKVMASEEGQVPIFCGDFAEAVTIFDRENLSIEFSTEAGDLWSKDLTGVKVRERLDIKTVDEEAVIKGEITIEV</sequence>
<comment type="subcellular location">
    <subcellularLocation>
        <location evidence="1">Virion</location>
    </subcellularLocation>
</comment>
<dbReference type="KEGG" id="cfm:BJL90_12865"/>
<accession>A0AAC9RHJ0</accession>
<evidence type="ECO:0000313" key="7">
    <source>
        <dbReference type="Proteomes" id="UP000192478"/>
    </source>
</evidence>
<organism evidence="5 7">
    <name type="scientific">Clostridium formicaceticum</name>
    <dbReference type="NCBI Taxonomy" id="1497"/>
    <lineage>
        <taxon>Bacteria</taxon>
        <taxon>Bacillati</taxon>
        <taxon>Bacillota</taxon>
        <taxon>Clostridia</taxon>
        <taxon>Eubacteriales</taxon>
        <taxon>Clostridiaceae</taxon>
        <taxon>Clostridium</taxon>
    </lineage>
</organism>
<dbReference type="InterPro" id="IPR054612">
    <property type="entry name" value="Phage_capsid-like_C"/>
</dbReference>
<feature type="domain" description="Phage capsid-like C-terminal" evidence="3">
    <location>
        <begin position="118"/>
        <end position="385"/>
    </location>
</feature>
<dbReference type="Proteomes" id="UP000177894">
    <property type="component" value="Chromosome"/>
</dbReference>